<evidence type="ECO:0000313" key="4">
    <source>
        <dbReference type="Proteomes" id="UP000727407"/>
    </source>
</evidence>
<keyword evidence="2" id="KW-0812">Transmembrane</keyword>
<dbReference type="AlphaFoldDB" id="A0A8J4XBX6"/>
<keyword evidence="4" id="KW-1185">Reference proteome</keyword>
<reference evidence="3" key="1">
    <citation type="submission" date="2020-07" db="EMBL/GenBank/DDBJ databases">
        <title>Clarias magur genome sequencing, assembly and annotation.</title>
        <authorList>
            <person name="Kushwaha B."/>
            <person name="Kumar R."/>
            <person name="Das P."/>
            <person name="Joshi C.G."/>
            <person name="Kumar D."/>
            <person name="Nagpure N.S."/>
            <person name="Pandey M."/>
            <person name="Agarwal S."/>
            <person name="Srivastava S."/>
            <person name="Singh M."/>
            <person name="Sahoo L."/>
            <person name="Jayasankar P."/>
            <person name="Meher P.K."/>
            <person name="Koringa P.G."/>
            <person name="Iquebal M.A."/>
            <person name="Das S.P."/>
            <person name="Bit A."/>
            <person name="Patnaik S."/>
            <person name="Patel N."/>
            <person name="Shah T.M."/>
            <person name="Hinsu A."/>
            <person name="Jena J.K."/>
        </authorList>
    </citation>
    <scope>NUCLEOTIDE SEQUENCE</scope>
    <source>
        <strain evidence="3">CIFAMagur01</strain>
        <tissue evidence="3">Testis</tissue>
    </source>
</reference>
<dbReference type="Proteomes" id="UP000727407">
    <property type="component" value="Unassembled WGS sequence"/>
</dbReference>
<dbReference type="EMBL" id="QNUK01000113">
    <property type="protein sequence ID" value="KAF5901428.1"/>
    <property type="molecule type" value="Genomic_DNA"/>
</dbReference>
<proteinExistence type="predicted"/>
<evidence type="ECO:0000256" key="1">
    <source>
        <dbReference type="SAM" id="MobiDB-lite"/>
    </source>
</evidence>
<accession>A0A8J4XBX6</accession>
<protein>
    <submittedName>
        <fullName evidence="3">Uncharacterized protein</fullName>
    </submittedName>
</protein>
<dbReference type="OrthoDB" id="8848457at2759"/>
<organism evidence="3 4">
    <name type="scientific">Clarias magur</name>
    <name type="common">Asian catfish</name>
    <name type="synonym">Macropteronotus magur</name>
    <dbReference type="NCBI Taxonomy" id="1594786"/>
    <lineage>
        <taxon>Eukaryota</taxon>
        <taxon>Metazoa</taxon>
        <taxon>Chordata</taxon>
        <taxon>Craniata</taxon>
        <taxon>Vertebrata</taxon>
        <taxon>Euteleostomi</taxon>
        <taxon>Actinopterygii</taxon>
        <taxon>Neopterygii</taxon>
        <taxon>Teleostei</taxon>
        <taxon>Ostariophysi</taxon>
        <taxon>Siluriformes</taxon>
        <taxon>Clariidae</taxon>
        <taxon>Clarias</taxon>
    </lineage>
</organism>
<feature type="transmembrane region" description="Helical" evidence="2">
    <location>
        <begin position="82"/>
        <end position="105"/>
    </location>
</feature>
<gene>
    <name evidence="3" type="ORF">DAT39_008852</name>
</gene>
<feature type="non-terminal residue" evidence="3">
    <location>
        <position position="112"/>
    </location>
</feature>
<sequence length="112" mass="12254">MTPCNSSTLRDWSLLLSHILPLVNRSAGLVHRGVEEAEAASRAPPHSNHTEHAHHYSYSEGDVLVHGGRESPDREATPLPRAVLYLLMAALVVVLVAYAIVGHLVKDLLHEL</sequence>
<comment type="caution">
    <text evidence="3">The sequence shown here is derived from an EMBL/GenBank/DDBJ whole genome shotgun (WGS) entry which is preliminary data.</text>
</comment>
<feature type="region of interest" description="Disordered" evidence="1">
    <location>
        <begin position="35"/>
        <end position="55"/>
    </location>
</feature>
<name>A0A8J4XBX6_CLAMG</name>
<evidence type="ECO:0000256" key="2">
    <source>
        <dbReference type="SAM" id="Phobius"/>
    </source>
</evidence>
<keyword evidence="2" id="KW-0472">Membrane</keyword>
<keyword evidence="2" id="KW-1133">Transmembrane helix</keyword>
<evidence type="ECO:0000313" key="3">
    <source>
        <dbReference type="EMBL" id="KAF5901428.1"/>
    </source>
</evidence>